<reference evidence="2 5" key="3">
    <citation type="journal article" date="2019" name="Nat. Med.">
        <title>A library of human gut bacterial isolates paired with longitudinal multiomics data enables mechanistic microbiome research.</title>
        <authorList>
            <person name="Poyet M."/>
            <person name="Groussin M."/>
            <person name="Gibbons S.M."/>
            <person name="Avila-Pacheco J."/>
            <person name="Jiang X."/>
            <person name="Kearney S.M."/>
            <person name="Perrotta A.R."/>
            <person name="Berdy B."/>
            <person name="Zhao S."/>
            <person name="Lieberman T.D."/>
            <person name="Swanson P.K."/>
            <person name="Smith M."/>
            <person name="Roesemann S."/>
            <person name="Alexander J.E."/>
            <person name="Rich S.A."/>
            <person name="Livny J."/>
            <person name="Vlamakis H."/>
            <person name="Clish C."/>
            <person name="Bullock K."/>
            <person name="Deik A."/>
            <person name="Scott J."/>
            <person name="Pierce K.A."/>
            <person name="Xavier R.J."/>
            <person name="Alm E.J."/>
        </authorList>
    </citation>
    <scope>NUCLEOTIDE SEQUENCE [LARGE SCALE GENOMIC DNA]</scope>
    <source>
        <strain evidence="2 5">BIOML-A2</strain>
    </source>
</reference>
<dbReference type="Proteomes" id="UP000474718">
    <property type="component" value="Unassembled WGS sequence"/>
</dbReference>
<evidence type="ECO:0000313" key="1">
    <source>
        <dbReference type="EMBL" id="MCQ4950356.1"/>
    </source>
</evidence>
<dbReference type="RefSeq" id="WP_021658401.1">
    <property type="nucleotide sequence ID" value="NZ_FQVY01000001.1"/>
</dbReference>
<reference evidence="4" key="1">
    <citation type="submission" date="2016-11" db="EMBL/GenBank/DDBJ databases">
        <authorList>
            <person name="Jaros S."/>
            <person name="Januszkiewicz K."/>
            <person name="Wedrychowicz H."/>
        </authorList>
    </citation>
    <scope>NUCLEOTIDE SEQUENCE [LARGE SCALE GENOMIC DNA]</scope>
    <source>
        <strain evidence="4">DSM 4029</strain>
    </source>
</reference>
<organism evidence="3 4">
    <name type="scientific">Bittarella massiliensis</name>
    <name type="common">ex Durand et al. 2017</name>
    <dbReference type="NCBI Taxonomy" id="1720313"/>
    <lineage>
        <taxon>Bacteria</taxon>
        <taxon>Bacillati</taxon>
        <taxon>Bacillota</taxon>
        <taxon>Clostridia</taxon>
        <taxon>Eubacteriales</taxon>
        <taxon>Oscillospiraceae</taxon>
        <taxon>Bittarella (ex Durand et al. 2017)</taxon>
    </lineage>
</organism>
<reference evidence="3" key="2">
    <citation type="submission" date="2016-11" db="EMBL/GenBank/DDBJ databases">
        <authorList>
            <person name="Varghese N."/>
            <person name="Submissions S."/>
        </authorList>
    </citation>
    <scope>NUCLEOTIDE SEQUENCE</scope>
    <source>
        <strain evidence="3">DSM 4029</strain>
    </source>
</reference>
<sequence>MSDAKKKVKAYMDEQIAVLEEGLDRLYAEDRQPAKEGNLYNGMLKSTVEFEITHMRHLSEDLQKLL</sequence>
<comment type="caution">
    <text evidence="3">The sequence shown here is derived from an EMBL/GenBank/DDBJ whole genome shotgun (WGS) entry which is preliminary data.</text>
</comment>
<dbReference type="Proteomes" id="UP001205063">
    <property type="component" value="Unassembled WGS sequence"/>
</dbReference>
<evidence type="ECO:0000313" key="3">
    <source>
        <dbReference type="EMBL" id="SHF64439.1"/>
    </source>
</evidence>
<evidence type="ECO:0000313" key="4">
    <source>
        <dbReference type="Proteomes" id="UP000184089"/>
    </source>
</evidence>
<dbReference type="EMBL" id="JANGAB010000008">
    <property type="protein sequence ID" value="MCQ4950356.1"/>
    <property type="molecule type" value="Genomic_DNA"/>
</dbReference>
<name>A0AAQ1RUP2_9FIRM</name>
<evidence type="ECO:0000313" key="2">
    <source>
        <dbReference type="EMBL" id="MZL68532.1"/>
    </source>
</evidence>
<gene>
    <name evidence="2" type="ORF">GT747_01910</name>
    <name evidence="1" type="ORF">NE646_11840</name>
    <name evidence="3" type="ORF">SAMN05444424_0176</name>
</gene>
<dbReference type="EMBL" id="WWVX01000001">
    <property type="protein sequence ID" value="MZL68532.1"/>
    <property type="molecule type" value="Genomic_DNA"/>
</dbReference>
<evidence type="ECO:0000313" key="5">
    <source>
        <dbReference type="Proteomes" id="UP000474718"/>
    </source>
</evidence>
<dbReference type="EMBL" id="FQVY01000001">
    <property type="protein sequence ID" value="SHF64439.1"/>
    <property type="molecule type" value="Genomic_DNA"/>
</dbReference>
<protein>
    <submittedName>
        <fullName evidence="3">Uncharacterized protein</fullName>
    </submittedName>
</protein>
<keyword evidence="5" id="KW-1185">Reference proteome</keyword>
<accession>A0AAQ1RUP2</accession>
<proteinExistence type="predicted"/>
<dbReference type="AlphaFoldDB" id="A0AAQ1RUP2"/>
<reference evidence="1" key="4">
    <citation type="submission" date="2022-06" db="EMBL/GenBank/DDBJ databases">
        <title>Isolation of gut microbiota from human fecal samples.</title>
        <authorList>
            <person name="Pamer E.G."/>
            <person name="Barat B."/>
            <person name="Waligurski E."/>
            <person name="Medina S."/>
            <person name="Paddock L."/>
            <person name="Mostad J."/>
        </authorList>
    </citation>
    <scope>NUCLEOTIDE SEQUENCE</scope>
    <source>
        <strain evidence="1">DFI.7.96</strain>
    </source>
</reference>
<dbReference type="Proteomes" id="UP000184089">
    <property type="component" value="Unassembled WGS sequence"/>
</dbReference>